<proteinExistence type="predicted"/>
<feature type="domain" description="Amidohydrolase 3" evidence="2">
    <location>
        <begin position="106"/>
        <end position="591"/>
    </location>
</feature>
<dbReference type="InterPro" id="IPR033932">
    <property type="entry name" value="YtcJ-like"/>
</dbReference>
<evidence type="ECO:0000256" key="1">
    <source>
        <dbReference type="SAM" id="SignalP"/>
    </source>
</evidence>
<dbReference type="AlphaFoldDB" id="A0AAW2R5Z9"/>
<evidence type="ECO:0000259" key="2">
    <source>
        <dbReference type="Pfam" id="PF07969"/>
    </source>
</evidence>
<dbReference type="Gene3D" id="3.10.310.70">
    <property type="match status" value="1"/>
</dbReference>
<gene>
    <name evidence="3" type="ORF">Scaly_0671800</name>
</gene>
<dbReference type="SUPFAM" id="SSF51338">
    <property type="entry name" value="Composite domain of metallo-dependent hydrolases"/>
    <property type="match status" value="1"/>
</dbReference>
<dbReference type="CDD" id="cd01300">
    <property type="entry name" value="YtcJ_like"/>
    <property type="match status" value="1"/>
</dbReference>
<dbReference type="SUPFAM" id="SSF51556">
    <property type="entry name" value="Metallo-dependent hydrolases"/>
    <property type="match status" value="1"/>
</dbReference>
<dbReference type="InterPro" id="IPR032466">
    <property type="entry name" value="Metal_Hydrolase"/>
</dbReference>
<name>A0AAW2R5Z9_9LAMI</name>
<dbReference type="PANTHER" id="PTHR22642:SF2">
    <property type="entry name" value="PROTEIN LONG AFTER FAR-RED 3"/>
    <property type="match status" value="1"/>
</dbReference>
<comment type="caution">
    <text evidence="3">The sequence shown here is derived from an EMBL/GenBank/DDBJ whole genome shotgun (WGS) entry which is preliminary data.</text>
</comment>
<reference evidence="3" key="2">
    <citation type="journal article" date="2024" name="Plant">
        <title>Genomic evolution and insights into agronomic trait innovations of Sesamum species.</title>
        <authorList>
            <person name="Miao H."/>
            <person name="Wang L."/>
            <person name="Qu L."/>
            <person name="Liu H."/>
            <person name="Sun Y."/>
            <person name="Le M."/>
            <person name="Wang Q."/>
            <person name="Wei S."/>
            <person name="Zheng Y."/>
            <person name="Lin W."/>
            <person name="Duan Y."/>
            <person name="Cao H."/>
            <person name="Xiong S."/>
            <person name="Wang X."/>
            <person name="Wei L."/>
            <person name="Li C."/>
            <person name="Ma Q."/>
            <person name="Ju M."/>
            <person name="Zhao R."/>
            <person name="Li G."/>
            <person name="Mu C."/>
            <person name="Tian Q."/>
            <person name="Mei H."/>
            <person name="Zhang T."/>
            <person name="Gao T."/>
            <person name="Zhang H."/>
        </authorList>
    </citation>
    <scope>NUCLEOTIDE SEQUENCE</scope>
    <source>
        <strain evidence="3">KEN8</strain>
    </source>
</reference>
<keyword evidence="1" id="KW-0732">Signal</keyword>
<accession>A0AAW2R5Z9</accession>
<organism evidence="3">
    <name type="scientific">Sesamum calycinum</name>
    <dbReference type="NCBI Taxonomy" id="2727403"/>
    <lineage>
        <taxon>Eukaryota</taxon>
        <taxon>Viridiplantae</taxon>
        <taxon>Streptophyta</taxon>
        <taxon>Embryophyta</taxon>
        <taxon>Tracheophyta</taxon>
        <taxon>Spermatophyta</taxon>
        <taxon>Magnoliopsida</taxon>
        <taxon>eudicotyledons</taxon>
        <taxon>Gunneridae</taxon>
        <taxon>Pentapetalae</taxon>
        <taxon>asterids</taxon>
        <taxon>lamiids</taxon>
        <taxon>Lamiales</taxon>
        <taxon>Pedaliaceae</taxon>
        <taxon>Sesamum</taxon>
    </lineage>
</organism>
<evidence type="ECO:0000313" key="3">
    <source>
        <dbReference type="EMBL" id="KAL0375542.1"/>
    </source>
</evidence>
<dbReference type="Gene3D" id="2.30.40.10">
    <property type="entry name" value="Urease, subunit C, domain 1"/>
    <property type="match status" value="1"/>
</dbReference>
<protein>
    <submittedName>
        <fullName evidence="3">Protein LONG AFTER FAR-RED 3</fullName>
    </submittedName>
</protein>
<dbReference type="Pfam" id="PF07969">
    <property type="entry name" value="Amidohydro_3"/>
    <property type="match status" value="1"/>
</dbReference>
<feature type="chain" id="PRO_5044013924" evidence="1">
    <location>
        <begin position="27"/>
        <end position="599"/>
    </location>
</feature>
<feature type="signal peptide" evidence="1">
    <location>
        <begin position="1"/>
        <end position="26"/>
    </location>
</feature>
<dbReference type="InterPro" id="IPR011059">
    <property type="entry name" value="Metal-dep_hydrolase_composite"/>
</dbReference>
<dbReference type="PANTHER" id="PTHR22642">
    <property type="entry name" value="IMIDAZOLONEPROPIONASE"/>
    <property type="match status" value="1"/>
</dbReference>
<dbReference type="InterPro" id="IPR013108">
    <property type="entry name" value="Amidohydro_3"/>
</dbReference>
<sequence>MDNLRLLLSAIAVVLLAVISSPSVHKFLPLNQLSLRGGEVADLVVVNGTIYTSDAAFPFADSMAIRGGRILRVGNSSSMQAEKVYLGRLSLLVCLDRDLAGSGTRTLNLQGKLVVPGFIDSHVHLIYGGLQMAQVQLHGVNQKDQFVNKVKEALSYLQPGTWLQGGGWNNDLWGGEPPVASWIDDITPHNPVWLMRMDGHMGLANSLALDIAGISKTTVDPEGGTIMRNSIGEPTGLLIDSAMKLVMSCIPEVSVEERREALLRAANYALTRGVTSVVDLGRYLPGASPELSWEDFSDVYKWADLSGKMKIRVCLFFPMETWTRLHELITQAGRKLSPWIYLGGMKSFADGSLGSSSALLYEPYVDEPLNYGLQVTDTDMLYNMTLSSDKAGLQVAVHAIGDRANGLILDLYKSVASENGMRDRRFRIEHAQHLAHGAVTRFGEQEVIASVQPDHLLDDADSARKKLGVERADGESYLFHSLLAGNAQLALGSDWPVADINPLGSIKTAVKRVPPGWTEAWIPSERISLSDALNGYTISAARSCFLDEDIGSLSPGKMADFVVLSVDSWDKFAAEASASVEATYVGGSQAYSKSLNKDL</sequence>
<dbReference type="Gene3D" id="3.20.20.140">
    <property type="entry name" value="Metal-dependent hydrolases"/>
    <property type="match status" value="1"/>
</dbReference>
<dbReference type="GO" id="GO:0016810">
    <property type="term" value="F:hydrolase activity, acting on carbon-nitrogen (but not peptide) bonds"/>
    <property type="evidence" value="ECO:0007669"/>
    <property type="project" value="InterPro"/>
</dbReference>
<dbReference type="EMBL" id="JACGWM010000004">
    <property type="protein sequence ID" value="KAL0375542.1"/>
    <property type="molecule type" value="Genomic_DNA"/>
</dbReference>
<reference evidence="3" key="1">
    <citation type="submission" date="2020-06" db="EMBL/GenBank/DDBJ databases">
        <authorList>
            <person name="Li T."/>
            <person name="Hu X."/>
            <person name="Zhang T."/>
            <person name="Song X."/>
            <person name="Zhang H."/>
            <person name="Dai N."/>
            <person name="Sheng W."/>
            <person name="Hou X."/>
            <person name="Wei L."/>
        </authorList>
    </citation>
    <scope>NUCLEOTIDE SEQUENCE</scope>
    <source>
        <strain evidence="3">KEN8</strain>
        <tissue evidence="3">Leaf</tissue>
    </source>
</reference>